<evidence type="ECO:0008006" key="5">
    <source>
        <dbReference type="Google" id="ProtNLM"/>
    </source>
</evidence>
<feature type="chain" id="PRO_5045773182" description="DUF4890 domain-containing protein" evidence="2">
    <location>
        <begin position="19"/>
        <end position="148"/>
    </location>
</feature>
<dbReference type="RefSeq" id="WP_379809162.1">
    <property type="nucleotide sequence ID" value="NZ_JBHUOL010000022.1"/>
</dbReference>
<accession>A0ABW5ZCT7</accession>
<dbReference type="EMBL" id="JBHUOL010000022">
    <property type="protein sequence ID" value="MFD2910055.1"/>
    <property type="molecule type" value="Genomic_DNA"/>
</dbReference>
<keyword evidence="2" id="KW-0732">Signal</keyword>
<evidence type="ECO:0000256" key="1">
    <source>
        <dbReference type="SAM" id="MobiDB-lite"/>
    </source>
</evidence>
<proteinExistence type="predicted"/>
<feature type="compositionally biased region" description="Basic residues" evidence="1">
    <location>
        <begin position="123"/>
        <end position="141"/>
    </location>
</feature>
<feature type="region of interest" description="Disordered" evidence="1">
    <location>
        <begin position="111"/>
        <end position="148"/>
    </location>
</feature>
<feature type="signal peptide" evidence="2">
    <location>
        <begin position="1"/>
        <end position="18"/>
    </location>
</feature>
<protein>
    <recommendedName>
        <fullName evidence="5">DUF4890 domain-containing protein</fullName>
    </recommendedName>
</protein>
<evidence type="ECO:0000256" key="2">
    <source>
        <dbReference type="SAM" id="SignalP"/>
    </source>
</evidence>
<comment type="caution">
    <text evidence="3">The sequence shown here is derived from an EMBL/GenBank/DDBJ whole genome shotgun (WGS) entry which is preliminary data.</text>
</comment>
<organism evidence="3 4">
    <name type="scientific">Flavobacterium ardleyense</name>
    <dbReference type="NCBI Taxonomy" id="2038737"/>
    <lineage>
        <taxon>Bacteria</taxon>
        <taxon>Pseudomonadati</taxon>
        <taxon>Bacteroidota</taxon>
        <taxon>Flavobacteriia</taxon>
        <taxon>Flavobacteriales</taxon>
        <taxon>Flavobacteriaceae</taxon>
        <taxon>Flavobacterium</taxon>
    </lineage>
</organism>
<evidence type="ECO:0000313" key="3">
    <source>
        <dbReference type="EMBL" id="MFD2910055.1"/>
    </source>
</evidence>
<sequence length="148" mass="17657">MKKLLVIIALALSTLTLAQETTGKKDRLTPEQQTELKVKQMTLDLDLSKRQQKDLKVILLEKAQKRQDKMVMFKASGEKTQQRTANERFEMRRKMLDDQIDKKAKMRKLLNESQFEKWETNKTKRVKQMKNKRSNRKYKRKASQEITE</sequence>
<reference evidence="4" key="1">
    <citation type="journal article" date="2019" name="Int. J. Syst. Evol. Microbiol.">
        <title>The Global Catalogue of Microorganisms (GCM) 10K type strain sequencing project: providing services to taxonomists for standard genome sequencing and annotation.</title>
        <authorList>
            <consortium name="The Broad Institute Genomics Platform"/>
            <consortium name="The Broad Institute Genome Sequencing Center for Infectious Disease"/>
            <person name="Wu L."/>
            <person name="Ma J."/>
        </authorList>
    </citation>
    <scope>NUCLEOTIDE SEQUENCE [LARGE SCALE GENOMIC DNA]</scope>
    <source>
        <strain evidence="4">KCTC 52644</strain>
    </source>
</reference>
<gene>
    <name evidence="3" type="ORF">ACFSX9_15080</name>
</gene>
<evidence type="ECO:0000313" key="4">
    <source>
        <dbReference type="Proteomes" id="UP001597549"/>
    </source>
</evidence>
<dbReference type="Proteomes" id="UP001597549">
    <property type="component" value="Unassembled WGS sequence"/>
</dbReference>
<keyword evidence="4" id="KW-1185">Reference proteome</keyword>
<name>A0ABW5ZCT7_9FLAO</name>